<dbReference type="OrthoDB" id="6194521at2"/>
<dbReference type="CDD" id="cd02908">
    <property type="entry name" value="Macro_OAADPr_deacetylase"/>
    <property type="match status" value="1"/>
</dbReference>
<gene>
    <name evidence="2" type="ORF">AWE51_03045</name>
</gene>
<dbReference type="SMART" id="SM00506">
    <property type="entry name" value="A1pp"/>
    <property type="match status" value="1"/>
</dbReference>
<dbReference type="PANTHER" id="PTHR11106">
    <property type="entry name" value="GANGLIOSIDE INDUCED DIFFERENTIATION ASSOCIATED PROTEIN 2-RELATED"/>
    <property type="match status" value="1"/>
</dbReference>
<dbReference type="AlphaFoldDB" id="A0A162CUM2"/>
<sequence length="175" mass="19135">MKLKIIQADITTIKVDAIVNAANSSLLGGSGVDGAIHRKGGLEILNACRAIISKQGKCKVGEAVITTAGNLPSQFVIHTVGPVWNQGGIEKEQLLANCYTNSIALAIENEIKIIAFPNISTGIYKFPKELAARIAIQTVRNHKDAYKFKEVIFVCFDLENFECYKKIIKNDENKS</sequence>
<accession>A0A162CUM2</accession>
<dbReference type="InterPro" id="IPR002589">
    <property type="entry name" value="Macro_dom"/>
</dbReference>
<comment type="caution">
    <text evidence="2">The sequence shown here is derived from an EMBL/GenBank/DDBJ whole genome shotgun (WGS) entry which is preliminary data.</text>
</comment>
<evidence type="ECO:0000313" key="2">
    <source>
        <dbReference type="EMBL" id="KZS42434.1"/>
    </source>
</evidence>
<dbReference type="Pfam" id="PF01661">
    <property type="entry name" value="Macro"/>
    <property type="match status" value="1"/>
</dbReference>
<reference evidence="2 3" key="1">
    <citation type="submission" date="2016-01" db="EMBL/GenBank/DDBJ databases">
        <title>The draft genome sequence of Aquimarina sp. RZW4-3-2.</title>
        <authorList>
            <person name="Wang Y."/>
        </authorList>
    </citation>
    <scope>NUCLEOTIDE SEQUENCE [LARGE SCALE GENOMIC DNA]</scope>
    <source>
        <strain evidence="2 3">RZW4-3-2</strain>
    </source>
</reference>
<evidence type="ECO:0000259" key="1">
    <source>
        <dbReference type="PROSITE" id="PS51154"/>
    </source>
</evidence>
<feature type="domain" description="Macro" evidence="1">
    <location>
        <begin position="1"/>
        <end position="172"/>
    </location>
</feature>
<name>A0A162CUM2_9FLAO</name>
<dbReference type="PROSITE" id="PS51154">
    <property type="entry name" value="MACRO"/>
    <property type="match status" value="1"/>
</dbReference>
<dbReference type="SUPFAM" id="SSF52949">
    <property type="entry name" value="Macro domain-like"/>
    <property type="match status" value="1"/>
</dbReference>
<dbReference type="PANTHER" id="PTHR11106:SF27">
    <property type="entry name" value="MACRO DOMAIN-CONTAINING PROTEIN"/>
    <property type="match status" value="1"/>
</dbReference>
<dbReference type="RefSeq" id="WP_066310162.1">
    <property type="nucleotide sequence ID" value="NZ_LQRT01000002.1"/>
</dbReference>
<keyword evidence="3" id="KW-1185">Reference proteome</keyword>
<protein>
    <submittedName>
        <fullName evidence="2">RNase III inhibitor</fullName>
    </submittedName>
</protein>
<dbReference type="InterPro" id="IPR043472">
    <property type="entry name" value="Macro_dom-like"/>
</dbReference>
<dbReference type="STRING" id="1642818.AWE51_03045"/>
<dbReference type="EMBL" id="LQRT01000002">
    <property type="protein sequence ID" value="KZS42434.1"/>
    <property type="molecule type" value="Genomic_DNA"/>
</dbReference>
<proteinExistence type="predicted"/>
<evidence type="ECO:0000313" key="3">
    <source>
        <dbReference type="Proteomes" id="UP000076715"/>
    </source>
</evidence>
<organism evidence="2 3">
    <name type="scientific">Aquimarina aggregata</name>
    <dbReference type="NCBI Taxonomy" id="1642818"/>
    <lineage>
        <taxon>Bacteria</taxon>
        <taxon>Pseudomonadati</taxon>
        <taxon>Bacteroidota</taxon>
        <taxon>Flavobacteriia</taxon>
        <taxon>Flavobacteriales</taxon>
        <taxon>Flavobacteriaceae</taxon>
        <taxon>Aquimarina</taxon>
    </lineage>
</organism>
<dbReference type="Proteomes" id="UP000076715">
    <property type="component" value="Unassembled WGS sequence"/>
</dbReference>
<dbReference type="NCBIfam" id="NF001664">
    <property type="entry name" value="PRK00431.1-6"/>
    <property type="match status" value="1"/>
</dbReference>
<dbReference type="Gene3D" id="3.40.220.10">
    <property type="entry name" value="Leucine Aminopeptidase, subunit E, domain 1"/>
    <property type="match status" value="1"/>
</dbReference>